<gene>
    <name evidence="1" type="ORF">LVJ77_11785</name>
</gene>
<sequence>MSAQQAHHIIPVGVFKELRRDIALYERLTSVFGERDFNNLQQMGNNFIYLYTEQQYADRAAALLKENSAIFGDVPVGGVKHYGQ</sequence>
<dbReference type="KEGG" id="ckh:LVJ77_11785"/>
<proteinExistence type="predicted"/>
<keyword evidence="2" id="KW-1185">Reference proteome</keyword>
<dbReference type="Proteomes" id="UP000831534">
    <property type="component" value="Chromosome"/>
</dbReference>
<dbReference type="EMBL" id="CP091521">
    <property type="protein sequence ID" value="UOP04805.1"/>
    <property type="molecule type" value="Genomic_DNA"/>
</dbReference>
<accession>A0A8T9MVC1</accession>
<name>A0A8T9MVC1_9NEIS</name>
<evidence type="ECO:0000313" key="2">
    <source>
        <dbReference type="Proteomes" id="UP000831534"/>
    </source>
</evidence>
<reference evidence="1" key="1">
    <citation type="journal article" date="2022" name="Res Sq">
        <title>Evolution of multicellular longitudinally dividing oral cavity symbionts (Neisseriaceae).</title>
        <authorList>
            <person name="Nyongesa S."/>
            <person name="Weber P."/>
            <person name="Bernet E."/>
            <person name="Pullido F."/>
            <person name="Nieckarz M."/>
            <person name="Delaby M."/>
            <person name="Nieves C."/>
            <person name="Viehboeck T."/>
            <person name="Krause N."/>
            <person name="Rivera-Millot A."/>
            <person name="Nakamura A."/>
            <person name="Vischer N."/>
            <person name="VanNieuwenhze M."/>
            <person name="Brun Y."/>
            <person name="Cava F."/>
            <person name="Bulgheresi S."/>
            <person name="Veyrier F."/>
        </authorList>
    </citation>
    <scope>NUCLEOTIDE SEQUENCE</scope>
    <source>
        <strain evidence="1">17694</strain>
    </source>
</reference>
<reference evidence="1" key="2">
    <citation type="submission" date="2024-09" db="EMBL/GenBank/DDBJ databases">
        <authorList>
            <person name="Veyrier F.J."/>
        </authorList>
    </citation>
    <scope>NUCLEOTIDE SEQUENCE</scope>
    <source>
        <strain evidence="1">17694</strain>
    </source>
</reference>
<protein>
    <submittedName>
        <fullName evidence="1">Uncharacterized protein</fullName>
    </submittedName>
</protein>
<dbReference type="RefSeq" id="WP_156900896.1">
    <property type="nucleotide sequence ID" value="NZ_CP091521.1"/>
</dbReference>
<dbReference type="AlphaFoldDB" id="A0A8T9MVC1"/>
<organism evidence="1 2">
    <name type="scientific">Conchiformibius kuhniae</name>
    <dbReference type="NCBI Taxonomy" id="211502"/>
    <lineage>
        <taxon>Bacteria</taxon>
        <taxon>Pseudomonadati</taxon>
        <taxon>Pseudomonadota</taxon>
        <taxon>Betaproteobacteria</taxon>
        <taxon>Neisseriales</taxon>
        <taxon>Neisseriaceae</taxon>
        <taxon>Conchiformibius</taxon>
    </lineage>
</organism>
<evidence type="ECO:0000313" key="1">
    <source>
        <dbReference type="EMBL" id="UOP04805.1"/>
    </source>
</evidence>